<dbReference type="KEGG" id="eha:Ethha_1094"/>
<feature type="domain" description="Phospholipase C/D" evidence="1">
    <location>
        <begin position="24"/>
        <end position="152"/>
    </location>
</feature>
<dbReference type="InterPro" id="IPR029002">
    <property type="entry name" value="PLPC/GPLD1"/>
</dbReference>
<accession>E6U4L9</accession>
<protein>
    <recommendedName>
        <fullName evidence="1">Phospholipase C/D domain-containing protein</fullName>
    </recommendedName>
</protein>
<keyword evidence="3" id="KW-1185">Reference proteome</keyword>
<evidence type="ECO:0000259" key="1">
    <source>
        <dbReference type="Pfam" id="PF00882"/>
    </source>
</evidence>
<evidence type="ECO:0000313" key="3">
    <source>
        <dbReference type="Proteomes" id="UP000001551"/>
    </source>
</evidence>
<evidence type="ECO:0000313" key="2">
    <source>
        <dbReference type="EMBL" id="ADU26647.1"/>
    </source>
</evidence>
<dbReference type="Pfam" id="PF00882">
    <property type="entry name" value="Zn_dep_PLPC"/>
    <property type="match status" value="1"/>
</dbReference>
<dbReference type="HOGENOM" id="CLU_064046_0_0_9"/>
<organism evidence="2 3">
    <name type="scientific">Ethanoligenens harbinense (strain DSM 18485 / JCM 12961 / CGMCC 1.5033 / YUAN-3)</name>
    <dbReference type="NCBI Taxonomy" id="663278"/>
    <lineage>
        <taxon>Bacteria</taxon>
        <taxon>Bacillati</taxon>
        <taxon>Bacillota</taxon>
        <taxon>Clostridia</taxon>
        <taxon>Eubacteriales</taxon>
        <taxon>Oscillospiraceae</taxon>
        <taxon>Ethanoligenens</taxon>
    </lineage>
</organism>
<dbReference type="RefSeq" id="WP_013485008.1">
    <property type="nucleotide sequence ID" value="NC_014828.1"/>
</dbReference>
<dbReference type="EMBL" id="CP002400">
    <property type="protein sequence ID" value="ADU26647.1"/>
    <property type="molecule type" value="Genomic_DNA"/>
</dbReference>
<sequence>MPAILTHYLFSEMVAPPCIDDMLSGNMYVWGSQGPDFLFFSPPVHPHWRMLSRIGGLMHEQDMDQNFAFMADCCKKAEGMEKKILLSYFYGFLSHYILDRTFHPYVYGMQRYFKTILPKASDNYLHRQIETNLDVLFLKRLRSMTIQDFSVISHLRRIPELNTVCEMYRELFRSRFEQTFSIRAISHSFLSMKLLYSFFYSPRGFKRRAVTFAKHLTENSYPAVMALIHPVEPGTEIDYANIKRAVHEPGNDALEHTAYELFGIARQAYKTFFPLAERLCRDGGDFSAITQGINFEGDPAR</sequence>
<dbReference type="STRING" id="663278.Ethha_1094"/>
<name>E6U4L9_ETHHY</name>
<reference evidence="2 3" key="1">
    <citation type="submission" date="2010-12" db="EMBL/GenBank/DDBJ databases">
        <title>Complete sequence of Ethanoligenens harbinense YUAN-3.</title>
        <authorList>
            <person name="Lucas S."/>
            <person name="Copeland A."/>
            <person name="Lapidus A."/>
            <person name="Cheng J.-F."/>
            <person name="Bruce D."/>
            <person name="Goodwin L."/>
            <person name="Pitluck S."/>
            <person name="Chertkov O."/>
            <person name="Misra M."/>
            <person name="Detter J.C."/>
            <person name="Han C."/>
            <person name="Tapia R."/>
            <person name="Land M."/>
            <person name="Hauser L."/>
            <person name="Jeffries C."/>
            <person name="Kyrpides N."/>
            <person name="Ivanova N."/>
            <person name="Mikhailova N."/>
            <person name="Wang A."/>
            <person name="Mouttaki H."/>
            <person name="He Z."/>
            <person name="Zhou J."/>
            <person name="Hemme C.L."/>
            <person name="Woyke T."/>
        </authorList>
    </citation>
    <scope>NUCLEOTIDE SEQUENCE [LARGE SCALE GENOMIC DNA]</scope>
    <source>
        <strain evidence="3">DSM 18485 / JCM 12961 / CGMCC 1.5033 / YUAN-3</strain>
    </source>
</reference>
<dbReference type="AlphaFoldDB" id="E6U4L9"/>
<gene>
    <name evidence="2" type="ordered locus">Ethha_1094</name>
</gene>
<dbReference type="Proteomes" id="UP000001551">
    <property type="component" value="Chromosome"/>
</dbReference>
<dbReference type="eggNOG" id="COG0770">
    <property type="taxonomic scope" value="Bacteria"/>
</dbReference>
<proteinExistence type="predicted"/>